<evidence type="ECO:0000313" key="6">
    <source>
        <dbReference type="EMBL" id="KFH63101.1"/>
    </source>
</evidence>
<dbReference type="PANTHER" id="PTHR23113:SF363">
    <property type="entry name" value="PROTEIN SON OF SEVENLESS"/>
    <property type="match status" value="1"/>
</dbReference>
<evidence type="ECO:0000256" key="3">
    <source>
        <dbReference type="SAM" id="MobiDB-lite"/>
    </source>
</evidence>
<dbReference type="InterPro" id="IPR023578">
    <property type="entry name" value="Ras_GEF_dom_sf"/>
</dbReference>
<feature type="compositionally biased region" description="Low complexity" evidence="3">
    <location>
        <begin position="395"/>
        <end position="409"/>
    </location>
</feature>
<feature type="compositionally biased region" description="Low complexity" evidence="3">
    <location>
        <begin position="461"/>
        <end position="472"/>
    </location>
</feature>
<proteinExistence type="predicted"/>
<dbReference type="Pfam" id="PF00617">
    <property type="entry name" value="RasGEF"/>
    <property type="match status" value="1"/>
</dbReference>
<dbReference type="InterPro" id="IPR000651">
    <property type="entry name" value="Ras-like_Gua-exchang_fac_N"/>
</dbReference>
<dbReference type="GO" id="GO:0005085">
    <property type="term" value="F:guanyl-nucleotide exchange factor activity"/>
    <property type="evidence" value="ECO:0007669"/>
    <property type="project" value="UniProtKB-KW"/>
</dbReference>
<dbReference type="PROSITE" id="PS50009">
    <property type="entry name" value="RASGEF_CAT"/>
    <property type="match status" value="1"/>
</dbReference>
<organism evidence="6 7">
    <name type="scientific">Podila verticillata NRRL 6337</name>
    <dbReference type="NCBI Taxonomy" id="1069443"/>
    <lineage>
        <taxon>Eukaryota</taxon>
        <taxon>Fungi</taxon>
        <taxon>Fungi incertae sedis</taxon>
        <taxon>Mucoromycota</taxon>
        <taxon>Mortierellomycotina</taxon>
        <taxon>Mortierellomycetes</taxon>
        <taxon>Mortierellales</taxon>
        <taxon>Mortierellaceae</taxon>
        <taxon>Podila</taxon>
    </lineage>
</organism>
<dbReference type="Gene3D" id="1.20.870.10">
    <property type="entry name" value="Son of sevenless (SoS) protein Chain: S domain 1"/>
    <property type="match status" value="1"/>
</dbReference>
<dbReference type="SMART" id="SM00147">
    <property type="entry name" value="RasGEF"/>
    <property type="match status" value="1"/>
</dbReference>
<feature type="region of interest" description="Disordered" evidence="3">
    <location>
        <begin position="433"/>
        <end position="472"/>
    </location>
</feature>
<keyword evidence="1 2" id="KW-0344">Guanine-nucleotide releasing factor</keyword>
<feature type="compositionally biased region" description="Polar residues" evidence="3">
    <location>
        <begin position="152"/>
        <end position="174"/>
    </location>
</feature>
<dbReference type="PANTHER" id="PTHR23113">
    <property type="entry name" value="GUANINE NUCLEOTIDE EXCHANGE FACTOR"/>
    <property type="match status" value="1"/>
</dbReference>
<dbReference type="SUPFAM" id="SSF48366">
    <property type="entry name" value="Ras GEF"/>
    <property type="match status" value="1"/>
</dbReference>
<protein>
    <recommendedName>
        <fullName evidence="8">Ras-GEF domain-containing protein</fullName>
    </recommendedName>
</protein>
<evidence type="ECO:0000259" key="5">
    <source>
        <dbReference type="PROSITE" id="PS50212"/>
    </source>
</evidence>
<evidence type="ECO:0008006" key="8">
    <source>
        <dbReference type="Google" id="ProtNLM"/>
    </source>
</evidence>
<feature type="domain" description="N-terminal Ras-GEF" evidence="5">
    <location>
        <begin position="1"/>
        <end position="114"/>
    </location>
</feature>
<keyword evidence="7" id="KW-1185">Reference proteome</keyword>
<feature type="region of interest" description="Disordered" evidence="3">
    <location>
        <begin position="374"/>
        <end position="416"/>
    </location>
</feature>
<feature type="compositionally biased region" description="Low complexity" evidence="3">
    <location>
        <begin position="232"/>
        <end position="249"/>
    </location>
</feature>
<dbReference type="Pfam" id="PF00618">
    <property type="entry name" value="RasGEF_N"/>
    <property type="match status" value="1"/>
</dbReference>
<dbReference type="InterPro" id="IPR008937">
    <property type="entry name" value="Ras-like_GEF"/>
</dbReference>
<feature type="region of interest" description="Disordered" evidence="3">
    <location>
        <begin position="129"/>
        <end position="251"/>
    </location>
</feature>
<dbReference type="Proteomes" id="UP000243308">
    <property type="component" value="Unassembled WGS sequence"/>
</dbReference>
<dbReference type="EMBL" id="KN042429">
    <property type="protein sequence ID" value="KFH63101.1"/>
    <property type="molecule type" value="Genomic_DNA"/>
</dbReference>
<feature type="domain" description="Ras-GEF" evidence="4">
    <location>
        <begin position="510"/>
        <end position="861"/>
    </location>
</feature>
<dbReference type="OrthoDB" id="10254377at2759"/>
<dbReference type="InterPro" id="IPR001895">
    <property type="entry name" value="RASGEF_cat_dom"/>
</dbReference>
<dbReference type="PROSITE" id="PS50212">
    <property type="entry name" value="RASGEF_NTER"/>
    <property type="match status" value="1"/>
</dbReference>
<accession>A0A086TMC4</accession>
<evidence type="ECO:0000256" key="1">
    <source>
        <dbReference type="ARBA" id="ARBA00022658"/>
    </source>
</evidence>
<dbReference type="GO" id="GO:0007265">
    <property type="term" value="P:Ras protein signal transduction"/>
    <property type="evidence" value="ECO:0007669"/>
    <property type="project" value="TreeGrafter"/>
</dbReference>
<dbReference type="CDD" id="cd06224">
    <property type="entry name" value="REM"/>
    <property type="match status" value="1"/>
</dbReference>
<feature type="compositionally biased region" description="Polar residues" evidence="3">
    <location>
        <begin position="433"/>
        <end position="455"/>
    </location>
</feature>
<dbReference type="AlphaFoldDB" id="A0A086TMC4"/>
<dbReference type="Gene3D" id="1.10.840.10">
    <property type="entry name" value="Ras guanine-nucleotide exchange factors catalytic domain"/>
    <property type="match status" value="1"/>
</dbReference>
<gene>
    <name evidence="6" type="ORF">MVEG_11138</name>
</gene>
<evidence type="ECO:0000256" key="2">
    <source>
        <dbReference type="PROSITE-ProRule" id="PRU00168"/>
    </source>
</evidence>
<reference evidence="6 7" key="1">
    <citation type="submission" date="2011-02" db="EMBL/GenBank/DDBJ databases">
        <title>The Genome Sequence of Mortierella verticillata NRRL 6337.</title>
        <authorList>
            <consortium name="The Broad Institute Genome Sequencing Platform"/>
            <person name="Russ C."/>
            <person name="Cuomo C."/>
            <person name="Burger G."/>
            <person name="Gray M.W."/>
            <person name="Holland P.W.H."/>
            <person name="King N."/>
            <person name="Lang F.B.F."/>
            <person name="Roger A.J."/>
            <person name="Ruiz-Trillo I."/>
            <person name="Young S.K."/>
            <person name="Zeng Q."/>
            <person name="Gargeya S."/>
            <person name="Alvarado L."/>
            <person name="Berlin A."/>
            <person name="Chapman S.B."/>
            <person name="Chen Z."/>
            <person name="Freedman E."/>
            <person name="Gellesch M."/>
            <person name="Goldberg J."/>
            <person name="Griggs A."/>
            <person name="Gujja S."/>
            <person name="Heilman E."/>
            <person name="Heiman D."/>
            <person name="Howarth C."/>
            <person name="Mehta T."/>
            <person name="Neiman D."/>
            <person name="Pearson M."/>
            <person name="Roberts A."/>
            <person name="Saif S."/>
            <person name="Shea T."/>
            <person name="Shenoy N."/>
            <person name="Sisk P."/>
            <person name="Stolte C."/>
            <person name="Sykes S."/>
            <person name="White J."/>
            <person name="Yandava C."/>
            <person name="Haas B."/>
            <person name="Nusbaum C."/>
            <person name="Birren B."/>
        </authorList>
    </citation>
    <scope>NUCLEOTIDE SEQUENCE [LARGE SCALE GENOMIC DNA]</scope>
    <source>
        <strain evidence="6 7">NRRL 6337</strain>
    </source>
</reference>
<dbReference type="InterPro" id="IPR036964">
    <property type="entry name" value="RASGEF_cat_dom_sf"/>
</dbReference>
<name>A0A086TMC4_9FUNG</name>
<evidence type="ECO:0000259" key="4">
    <source>
        <dbReference type="PROSITE" id="PS50009"/>
    </source>
</evidence>
<dbReference type="GO" id="GO:0005886">
    <property type="term" value="C:plasma membrane"/>
    <property type="evidence" value="ECO:0007669"/>
    <property type="project" value="TreeGrafter"/>
</dbReference>
<sequence>MSFIFRSDSGFMADFFLTYRLFMSPVQLCKYLIQRYLWALQEDTEDRCVVRVRTFVVFRYWINNHFADDFLTSKSLRFQMASFLNEMRFHPKVQASQRDSRIIRNLMDFFKYQRRLFKSLAQQSLSAELSQQQMHHSEIHSSATKSRKHSVDSNQFVESPLSAKTTKSDVTTSSPPKPIKSRHRASTLAGTTSRSIVGESMTRQPSKESRVQYMSRQASEGAMYPGRERRLSTSSTKSSKSSNTPWSTKVTTSINKWRQKSEDLYQQFVHASANGSGHQNNTAKGGENRGHCICWTPAYTGITEHHALNTTRSFPNLRPSVMVSNVFHHDIADSITPHLAQKLSSVSSATSSIPAPIPSNKSIKRLKSSLNLGQASSSTCSIPSPVPSPTRNQFSSLSSRHSRSNSNSSAGYHPNPECPYHISSLGTIHKDTSTSACVTSPTQEIPSTENNSNSRPPIPTLPQSSIPSSPSINGSVLGPWQTQTPPCSASQPSFPSTIHPTYKPFILFYRSQMIAQQLCLLEQHFLEQVKWNELLEIELTKAGRRGRSKTQSSISGYLFKEEPTRSGMDASNERSNMLGMWVASEVVSTQALEDRVRVIEKFIRIAQKCWQYRNFNSLIQLVMGLGSSHLCGLRRTWSRVGGYEMRVLQHLQDFISPCKNWNVIRRAMSQVGQQDLEEGGSCVGNGGGVGSQHHQYPLLQRSSMSRDSTQTSFTDINGSGSSVSMDGWHNKYLHHQTPLDKQGCIPFLGLFVFDLTHIAVSPSWLLPPTASNEDVMSPTPGAQFPATSRLEPPEPKDLQELMPTGALLVHFYRFQLIAKTIKWFMAFQQRAQKYTFPVDNTLYSKCFLLRVLSDERVRELADSCESGQG</sequence>
<evidence type="ECO:0000313" key="7">
    <source>
        <dbReference type="Proteomes" id="UP000243308"/>
    </source>
</evidence>